<feature type="coiled-coil region" evidence="1">
    <location>
        <begin position="436"/>
        <end position="463"/>
    </location>
</feature>
<dbReference type="AlphaFoldDB" id="A0A8T0DW60"/>
<gene>
    <name evidence="2" type="ORF">P879_00548</name>
</gene>
<dbReference type="EMBL" id="JTDF01000800">
    <property type="protein sequence ID" value="KAF8570957.1"/>
    <property type="molecule type" value="Genomic_DNA"/>
</dbReference>
<organism evidence="2 3">
    <name type="scientific">Paragonimus westermani</name>
    <dbReference type="NCBI Taxonomy" id="34504"/>
    <lineage>
        <taxon>Eukaryota</taxon>
        <taxon>Metazoa</taxon>
        <taxon>Spiralia</taxon>
        <taxon>Lophotrochozoa</taxon>
        <taxon>Platyhelminthes</taxon>
        <taxon>Trematoda</taxon>
        <taxon>Digenea</taxon>
        <taxon>Plagiorchiida</taxon>
        <taxon>Troglotremata</taxon>
        <taxon>Troglotrematidae</taxon>
        <taxon>Paragonimus</taxon>
    </lineage>
</organism>
<dbReference type="OrthoDB" id="6253857at2759"/>
<evidence type="ECO:0000313" key="3">
    <source>
        <dbReference type="Proteomes" id="UP000699462"/>
    </source>
</evidence>
<protein>
    <submittedName>
        <fullName evidence="2">Uncharacterized protein</fullName>
    </submittedName>
</protein>
<evidence type="ECO:0000313" key="2">
    <source>
        <dbReference type="EMBL" id="KAF8570957.1"/>
    </source>
</evidence>
<evidence type="ECO:0000256" key="1">
    <source>
        <dbReference type="SAM" id="Coils"/>
    </source>
</evidence>
<name>A0A8T0DW60_9TREM</name>
<proteinExistence type="predicted"/>
<sequence>MSCNHTIFNCTHFRPERMGCFVNTDPHCAVFLHVLREPQHSLLRIDIFSNEEQIDCRLADRTTNQWKASWLKIGEGRIAQNPSIRSVLQVHLFSDKLEISTETGESTTPATLAYEGGYATTTFNCHLKNNVGGDVVELGYLCLTEVFPAASRAVAHIRLGLKPKQDVSSCCQPDWTVNSLFNLTSLYGLTKSWLQYKQLATSLGLTREDIGRLEQSLRMTVLDNPASPITPRRAFCIVLNAHQQRGDPDEVFMSALTRHKESVGADVYARNLPLRRSYSAQNFGANISPDLKVPDSKWMPSANRKACFQQVRRRYNIDQLSTSVSPVQAVVNYAGNSVHNELSQLGTPIKRIGMDNDHDCLEFQPTAKSAKRHCAHLGPTKLPVPSAKKMNENVRRSQKVRLMRRTLRKQLSQQVLLPSLWRPLQTDNPNKNATLLETIQYKLEETKRQNLEFQQNMDSLMRKIRSKTTTTSSACSPTSSSRVLVEESTDQSLSDLHLWRLASLFDHSQAPSWKDLSKMLNESYQDESGQSQPSDLINTITKLDIPDKRLCAYLILLSWMEKTSNPSITEKPSLENFFSHLKTHNYHAFATVCLRRFVCAR</sequence>
<dbReference type="Proteomes" id="UP000699462">
    <property type="component" value="Unassembled WGS sequence"/>
</dbReference>
<keyword evidence="3" id="KW-1185">Reference proteome</keyword>
<reference evidence="2 3" key="1">
    <citation type="submission" date="2019-07" db="EMBL/GenBank/DDBJ databases">
        <title>Annotation for the trematode Paragonimus westermani.</title>
        <authorList>
            <person name="Choi Y.-J."/>
        </authorList>
    </citation>
    <scope>NUCLEOTIDE SEQUENCE [LARGE SCALE GENOMIC DNA]</scope>
    <source>
        <strain evidence="2">180907_Pwestermani</strain>
    </source>
</reference>
<accession>A0A8T0DW60</accession>
<comment type="caution">
    <text evidence="2">The sequence shown here is derived from an EMBL/GenBank/DDBJ whole genome shotgun (WGS) entry which is preliminary data.</text>
</comment>
<keyword evidence="1" id="KW-0175">Coiled coil</keyword>